<protein>
    <submittedName>
        <fullName evidence="2">Uncharacterized protein</fullName>
    </submittedName>
</protein>
<evidence type="ECO:0000256" key="1">
    <source>
        <dbReference type="SAM" id="MobiDB-lite"/>
    </source>
</evidence>
<evidence type="ECO:0000313" key="2">
    <source>
        <dbReference type="EMBL" id="SFH84381.1"/>
    </source>
</evidence>
<organism evidence="2 3">
    <name type="scientific">Cryobacterium levicorallinum</name>
    <dbReference type="NCBI Taxonomy" id="995038"/>
    <lineage>
        <taxon>Bacteria</taxon>
        <taxon>Bacillati</taxon>
        <taxon>Actinomycetota</taxon>
        <taxon>Actinomycetes</taxon>
        <taxon>Micrococcales</taxon>
        <taxon>Microbacteriaceae</taxon>
        <taxon>Cryobacterium</taxon>
    </lineage>
</organism>
<reference evidence="2 3" key="1">
    <citation type="submission" date="2016-10" db="EMBL/GenBank/DDBJ databases">
        <authorList>
            <person name="Varghese N."/>
            <person name="Submissions S."/>
        </authorList>
    </citation>
    <scope>NUCLEOTIDE SEQUENCE [LARGE SCALE GENOMIC DNA]</scope>
    <source>
        <strain evidence="2 3">GMCC 1.11211</strain>
    </source>
</reference>
<proteinExistence type="predicted"/>
<feature type="region of interest" description="Disordered" evidence="1">
    <location>
        <begin position="57"/>
        <end position="76"/>
    </location>
</feature>
<name>A0ABY1EH72_9MICO</name>
<evidence type="ECO:0000313" key="3">
    <source>
        <dbReference type="Proteomes" id="UP000199681"/>
    </source>
</evidence>
<comment type="caution">
    <text evidence="2">The sequence shown here is derived from an EMBL/GenBank/DDBJ whole genome shotgun (WGS) entry which is preliminary data.</text>
</comment>
<sequence length="76" mass="9136">MSIGILLVLAGLYLLLMRRFVLRRRRIAQGLPVSGPWHFPAWLRPRVPRWARRRFARRPRRPRAARRLRHTRPGPP</sequence>
<dbReference type="EMBL" id="FOPW01000017">
    <property type="protein sequence ID" value="SFH84381.1"/>
    <property type="molecule type" value="Genomic_DNA"/>
</dbReference>
<gene>
    <name evidence="2" type="ORF">SAMN05216274_11753</name>
</gene>
<keyword evidence="3" id="KW-1185">Reference proteome</keyword>
<dbReference type="Proteomes" id="UP000199681">
    <property type="component" value="Unassembled WGS sequence"/>
</dbReference>
<accession>A0ABY1EH72</accession>